<evidence type="ECO:0000313" key="3">
    <source>
        <dbReference type="EMBL" id="OAT36708.1"/>
    </source>
</evidence>
<dbReference type="AlphaFoldDB" id="A0A198GHX1"/>
<protein>
    <recommendedName>
        <fullName evidence="5">Secreted protein</fullName>
    </recommendedName>
</protein>
<evidence type="ECO:0000256" key="2">
    <source>
        <dbReference type="SAM" id="SignalP"/>
    </source>
</evidence>
<evidence type="ECO:0008006" key="5">
    <source>
        <dbReference type="Google" id="ProtNLM"/>
    </source>
</evidence>
<keyword evidence="2" id="KW-0732">Signal</keyword>
<accession>A0A198GHX1</accession>
<feature type="signal peptide" evidence="2">
    <location>
        <begin position="1"/>
        <end position="21"/>
    </location>
</feature>
<keyword evidence="4" id="KW-1185">Reference proteome</keyword>
<evidence type="ECO:0000313" key="4">
    <source>
        <dbReference type="Proteomes" id="UP000094023"/>
    </source>
</evidence>
<reference evidence="3 4" key="1">
    <citation type="submission" date="2016-04" db="EMBL/GenBank/DDBJ databases">
        <title>ATOL: Assembling a taxonomically balanced genome-scale reconstruction of the evolutionary history of the Enterobacteriaceae.</title>
        <authorList>
            <person name="Plunkett G.III."/>
            <person name="Neeno-Eckwall E.C."/>
            <person name="Glasner J.D."/>
            <person name="Perna N.T."/>
        </authorList>
    </citation>
    <scope>NUCLEOTIDE SEQUENCE [LARGE SCALE GENOMIC DNA]</scope>
    <source>
        <strain evidence="3 4">ATCC 19692</strain>
    </source>
</reference>
<dbReference type="Proteomes" id="UP000094023">
    <property type="component" value="Unassembled WGS sequence"/>
</dbReference>
<evidence type="ECO:0000256" key="1">
    <source>
        <dbReference type="SAM" id="MobiDB-lite"/>
    </source>
</evidence>
<dbReference type="EMBL" id="LXEN01000019">
    <property type="protein sequence ID" value="OAT36708.1"/>
    <property type="molecule type" value="Genomic_DNA"/>
</dbReference>
<gene>
    <name evidence="3" type="ORF">M983_0457</name>
</gene>
<name>A0A198GHX1_9GAMM</name>
<organism evidence="3 4">
    <name type="scientific">Proteus myxofaciens ATCC 19692</name>
    <dbReference type="NCBI Taxonomy" id="1354337"/>
    <lineage>
        <taxon>Bacteria</taxon>
        <taxon>Pseudomonadati</taxon>
        <taxon>Pseudomonadota</taxon>
        <taxon>Gammaproteobacteria</taxon>
        <taxon>Enterobacterales</taxon>
        <taxon>Morganellaceae</taxon>
        <taxon>Proteus</taxon>
    </lineage>
</organism>
<feature type="chain" id="PRO_5008279051" description="Secreted protein" evidence="2">
    <location>
        <begin position="22"/>
        <end position="59"/>
    </location>
</feature>
<feature type="region of interest" description="Disordered" evidence="1">
    <location>
        <begin position="28"/>
        <end position="59"/>
    </location>
</feature>
<proteinExistence type="predicted"/>
<sequence>MKKLLATAAILTGLVSYGAMASTSAQAHNIHKKETSSVNHNLDKTHHTHQKTPTPKVNK</sequence>
<comment type="caution">
    <text evidence="3">The sequence shown here is derived from an EMBL/GenBank/DDBJ whole genome shotgun (WGS) entry which is preliminary data.</text>
</comment>
<dbReference type="RefSeq" id="WP_066746415.1">
    <property type="nucleotide sequence ID" value="NZ_LXEN01000019.1"/>
</dbReference>